<keyword evidence="3 5" id="KW-0687">Ribonucleoprotein</keyword>
<dbReference type="EMBL" id="HE613254">
    <property type="protein sequence ID" value="CCE66721.1"/>
    <property type="molecule type" value="Genomic_DNA"/>
</dbReference>
<gene>
    <name evidence="5 6" type="primary">rpmC</name>
    <name evidence="6" type="ORF">MHM_02030</name>
</gene>
<dbReference type="AlphaFoldDB" id="G8C323"/>
<dbReference type="HAMAP" id="MF_00374">
    <property type="entry name" value="Ribosomal_uL29"/>
    <property type="match status" value="1"/>
</dbReference>
<dbReference type="KEGG" id="mhb:MHM_02030"/>
<dbReference type="PATRIC" id="fig|1116213.3.peg.214"/>
<keyword evidence="2 5" id="KW-0689">Ribosomal protein</keyword>
<proteinExistence type="inferred from homology"/>
<reference evidence="6" key="2">
    <citation type="submission" date="2011-11" db="EMBL/GenBank/DDBJ databases">
        <authorList>
            <person name="Barker E."/>
        </authorList>
    </citation>
    <scope>NUCLEOTIDE SEQUENCE</scope>
    <source>
        <strain evidence="6">Birmingham 1</strain>
    </source>
</reference>
<accession>G8C323</accession>
<dbReference type="InterPro" id="IPR001854">
    <property type="entry name" value="Ribosomal_uL29"/>
</dbReference>
<dbReference type="HOGENOM" id="CLU_158491_2_0_14"/>
<dbReference type="NCBIfam" id="TIGR00012">
    <property type="entry name" value="L29"/>
    <property type="match status" value="1"/>
</dbReference>
<dbReference type="PANTHER" id="PTHR10916:SF0">
    <property type="entry name" value="LARGE RIBOSOMAL SUBUNIT PROTEIN UL29C"/>
    <property type="match status" value="1"/>
</dbReference>
<dbReference type="GO" id="GO:0022625">
    <property type="term" value="C:cytosolic large ribosomal subunit"/>
    <property type="evidence" value="ECO:0007669"/>
    <property type="project" value="TreeGrafter"/>
</dbReference>
<evidence type="ECO:0000256" key="3">
    <source>
        <dbReference type="ARBA" id="ARBA00023274"/>
    </source>
</evidence>
<evidence type="ECO:0000313" key="6">
    <source>
        <dbReference type="EMBL" id="CCE66721.1"/>
    </source>
</evidence>
<dbReference type="Gene3D" id="1.10.287.310">
    <property type="match status" value="1"/>
</dbReference>
<dbReference type="GO" id="GO:0006412">
    <property type="term" value="P:translation"/>
    <property type="evidence" value="ECO:0007669"/>
    <property type="project" value="UniProtKB-UniRule"/>
</dbReference>
<evidence type="ECO:0000256" key="4">
    <source>
        <dbReference type="ARBA" id="ARBA00035204"/>
    </source>
</evidence>
<name>G8C323_9MOLU</name>
<dbReference type="InterPro" id="IPR036049">
    <property type="entry name" value="Ribosomal_uL29_sf"/>
</dbReference>
<protein>
    <recommendedName>
        <fullName evidence="4 5">Large ribosomal subunit protein uL29</fullName>
    </recommendedName>
</protein>
<sequence>MASETKELRATETEKLKKLLFDLKVRLVEYRFQLSQGSLKNTNLIKGTKRMIARILTILHERKESFSNRDLAHYMKLADAEERSKLARKNR</sequence>
<evidence type="ECO:0000256" key="1">
    <source>
        <dbReference type="ARBA" id="ARBA00009254"/>
    </source>
</evidence>
<dbReference type="PANTHER" id="PTHR10916">
    <property type="entry name" value="60S RIBOSOMAL PROTEIN L35/50S RIBOSOMAL PROTEIN L29"/>
    <property type="match status" value="1"/>
</dbReference>
<dbReference type="Pfam" id="PF00831">
    <property type="entry name" value="Ribosomal_L29"/>
    <property type="match status" value="1"/>
</dbReference>
<dbReference type="RefSeq" id="WP_015511586.1">
    <property type="nucleotide sequence ID" value="NC_021007.1"/>
</dbReference>
<dbReference type="SUPFAM" id="SSF46561">
    <property type="entry name" value="Ribosomal protein L29 (L29p)"/>
    <property type="match status" value="1"/>
</dbReference>
<comment type="similarity">
    <text evidence="1 5">Belongs to the universal ribosomal protein uL29 family.</text>
</comment>
<evidence type="ECO:0000256" key="5">
    <source>
        <dbReference type="HAMAP-Rule" id="MF_00374"/>
    </source>
</evidence>
<organism evidence="6">
    <name type="scientific">Candidatus Mycoplasma haematominutum 'Birmingham 1'</name>
    <dbReference type="NCBI Taxonomy" id="1116213"/>
    <lineage>
        <taxon>Bacteria</taxon>
        <taxon>Bacillati</taxon>
        <taxon>Mycoplasmatota</taxon>
        <taxon>Mollicutes</taxon>
        <taxon>Mycoplasmataceae</taxon>
        <taxon>Mycoplasma</taxon>
    </lineage>
</organism>
<reference evidence="6" key="1">
    <citation type="submission" date="2011-11" db="EMBL/GenBank/DDBJ databases">
        <title>Complete genome sequence of Candidatus Mycoplasma haemominutum.</title>
        <authorList>
            <person name="Barker E.N."/>
            <person name="Darby A.C."/>
            <person name="Helps C.R."/>
            <person name="Peters I.R."/>
            <person name="Hughes M.A."/>
            <person name="Radford A.D."/>
            <person name="Novacco M."/>
            <person name="Boretti F."/>
            <person name="Hofmann-Lehmann R."/>
            <person name="Tasker S."/>
        </authorList>
    </citation>
    <scope>NUCLEOTIDE SEQUENCE</scope>
    <source>
        <strain evidence="6">Birmingham 1</strain>
    </source>
</reference>
<evidence type="ECO:0000256" key="2">
    <source>
        <dbReference type="ARBA" id="ARBA00022980"/>
    </source>
</evidence>
<dbReference type="OrthoDB" id="9815192at2"/>
<dbReference type="GO" id="GO:0003735">
    <property type="term" value="F:structural constituent of ribosome"/>
    <property type="evidence" value="ECO:0007669"/>
    <property type="project" value="InterPro"/>
</dbReference>
<dbReference type="InterPro" id="IPR050063">
    <property type="entry name" value="Ribosomal_protein_uL29"/>
</dbReference>